<sequence length="335" mass="37832">MKKLVLVALTFFIIGCSNNENISEPNNLSSIDVYVAGQKEGNATYWKNNTEITLDNGGFSGSTADKIIVQNNNVYVFGRGDSTYLLWENGSVTNLNEEFQEPSYEVDYITDMIIDGNDVYFIGYLKSSTNPTTYDLVYWKNGIKTVILTNCIFRHQQSSIKIINDNVYVFSKNDNNQKGVFTNNSFNPIDSGHLAYGITTKENEIYTYGSIIGNSDITGFYKNVITGIETTNEQSIENLAFDVSDIYTVVYHNDNNAFSSRREILKNNESYYISPEGFESHIVDLKVKNGNVYTIVRELISANYGPNKLLINNNTELVLDENPSNFLNNIFIVEN</sequence>
<evidence type="ECO:0000313" key="1">
    <source>
        <dbReference type="EMBL" id="GFZ79326.1"/>
    </source>
</evidence>
<proteinExistence type="predicted"/>
<protein>
    <submittedName>
        <fullName evidence="1">Uncharacterized protein</fullName>
    </submittedName>
</protein>
<reference evidence="1 2" key="1">
    <citation type="journal article" date="2014" name="Int. J. Syst. Evol. Microbiol.">
        <title>Complete genome sequence of Corynebacterium casei LMG S-19264T (=DSM 44701T), isolated from a smear-ripened cheese.</title>
        <authorList>
            <consortium name="US DOE Joint Genome Institute (JGI-PGF)"/>
            <person name="Walter F."/>
            <person name="Albersmeier A."/>
            <person name="Kalinowski J."/>
            <person name="Ruckert C."/>
        </authorList>
    </citation>
    <scope>NUCLEOTIDE SEQUENCE [LARGE SCALE GENOMIC DNA]</scope>
    <source>
        <strain evidence="1 2">CGMCC 1.15295</strain>
    </source>
</reference>
<accession>A0A8J2XFJ5</accession>
<gene>
    <name evidence="1" type="ORF">GCM10011531_06350</name>
</gene>
<evidence type="ECO:0000313" key="2">
    <source>
        <dbReference type="Proteomes" id="UP000598120"/>
    </source>
</evidence>
<organism evidence="1 2">
    <name type="scientific">Aquaticitalea lipolytica</name>
    <dbReference type="NCBI Taxonomy" id="1247562"/>
    <lineage>
        <taxon>Bacteria</taxon>
        <taxon>Pseudomonadati</taxon>
        <taxon>Bacteroidota</taxon>
        <taxon>Flavobacteriia</taxon>
        <taxon>Flavobacteriales</taxon>
        <taxon>Flavobacteriaceae</taxon>
        <taxon>Aquaticitalea</taxon>
    </lineage>
</organism>
<dbReference type="RefSeq" id="WP_188604888.1">
    <property type="nucleotide sequence ID" value="NZ_BMIC01000001.1"/>
</dbReference>
<keyword evidence="2" id="KW-1185">Reference proteome</keyword>
<name>A0A8J2XFJ5_9FLAO</name>
<comment type="caution">
    <text evidence="1">The sequence shown here is derived from an EMBL/GenBank/DDBJ whole genome shotgun (WGS) entry which is preliminary data.</text>
</comment>
<dbReference type="EMBL" id="BMIC01000001">
    <property type="protein sequence ID" value="GFZ79326.1"/>
    <property type="molecule type" value="Genomic_DNA"/>
</dbReference>
<dbReference type="PROSITE" id="PS51257">
    <property type="entry name" value="PROKAR_LIPOPROTEIN"/>
    <property type="match status" value="1"/>
</dbReference>
<dbReference type="Proteomes" id="UP000598120">
    <property type="component" value="Unassembled WGS sequence"/>
</dbReference>
<dbReference type="AlphaFoldDB" id="A0A8J2XFJ5"/>